<dbReference type="GO" id="GO:0052618">
    <property type="term" value="F:coenzyme F420-0:L-glutamate ligase activity"/>
    <property type="evidence" value="ECO:0007669"/>
    <property type="project" value="TreeGrafter"/>
</dbReference>
<keyword evidence="2" id="KW-0436">Ligase</keyword>
<dbReference type="InterPro" id="IPR002847">
    <property type="entry name" value="F420-0_gamma-glut_ligase-dom"/>
</dbReference>
<dbReference type="OrthoDB" id="9788295at2"/>
<evidence type="ECO:0000313" key="2">
    <source>
        <dbReference type="EMBL" id="ANS78430.1"/>
    </source>
</evidence>
<name>A0A1B1NAG3_9MICO</name>
<evidence type="ECO:0000259" key="1">
    <source>
        <dbReference type="Pfam" id="PF01996"/>
    </source>
</evidence>
<dbReference type="Pfam" id="PF01996">
    <property type="entry name" value="F420_ligase"/>
    <property type="match status" value="1"/>
</dbReference>
<proteinExistence type="predicted"/>
<gene>
    <name evidence="2" type="ORF">SGUI_1034</name>
</gene>
<accession>A0A1B1NAG3</accession>
<dbReference type="RefSeq" id="WP_066637192.1">
    <property type="nucleotide sequence ID" value="NZ_CP014989.1"/>
</dbReference>
<sequence>MTDAHVPGAVQVLPLPGLPEITAGTDLAAALALSLEAAGGLRDGDVLVVSSKLVSKALGLRVPEPVDRERVVADQSVRVVAERLTPAGLTQVVESVAGPVLAAGGVDASNTGPEGGLLLLPPDPDAAARELHDGVVRTLGAPVRAALLLTDTAGRPWRDGQTDLALGASGLRVLDDLRGGRDGDGRPLAVTSRAVADELAAAADLVKGKASGTGAALVRGLPDLVLGTPDAGSGPEGPTGARALVRTGPGDWFALGHREALRSALGAPPGTPAARRVGLPSVVPEDERQRAARAVRLALVGQPEDDVEVCLPDDLADGLSVTAPDPVLAGRVAARLEVALVAEDLHAGVSVLSRPPAG</sequence>
<keyword evidence="3" id="KW-1185">Reference proteome</keyword>
<dbReference type="Proteomes" id="UP000092482">
    <property type="component" value="Chromosome"/>
</dbReference>
<dbReference type="PANTHER" id="PTHR47917">
    <property type="match status" value="1"/>
</dbReference>
<dbReference type="SUPFAM" id="SSF144010">
    <property type="entry name" value="CofE-like"/>
    <property type="match status" value="1"/>
</dbReference>
<dbReference type="AlphaFoldDB" id="A0A1B1NAG3"/>
<dbReference type="KEGG" id="serj:SGUI_1034"/>
<dbReference type="PATRIC" id="fig|1758689.4.peg.1072"/>
<feature type="domain" description="Coenzyme F420:L-glutamate ligase-like" evidence="1">
    <location>
        <begin position="18"/>
        <end position="220"/>
    </location>
</feature>
<dbReference type="PANTHER" id="PTHR47917:SF1">
    <property type="entry name" value="COENZYME F420:L-GLUTAMATE LIGASE"/>
    <property type="match status" value="1"/>
</dbReference>
<dbReference type="STRING" id="1758689.SGUI_1034"/>
<protein>
    <submittedName>
        <fullName evidence="2">Coenzyme F420-0:L-glutamate ligase</fullName>
    </submittedName>
</protein>
<reference evidence="2 3" key="1">
    <citation type="submission" date="2016-03" db="EMBL/GenBank/DDBJ databases">
        <title>Shallow-sea hydrothermal system.</title>
        <authorList>
            <person name="Tang K."/>
        </authorList>
    </citation>
    <scope>NUCLEOTIDE SEQUENCE [LARGE SCALE GENOMIC DNA]</scope>
    <source>
        <strain evidence="2 3">JLT9</strain>
    </source>
</reference>
<organism evidence="2 3">
    <name type="scientific">Serinicoccus hydrothermalis</name>
    <dbReference type="NCBI Taxonomy" id="1758689"/>
    <lineage>
        <taxon>Bacteria</taxon>
        <taxon>Bacillati</taxon>
        <taxon>Actinomycetota</taxon>
        <taxon>Actinomycetes</taxon>
        <taxon>Micrococcales</taxon>
        <taxon>Ornithinimicrobiaceae</taxon>
        <taxon>Serinicoccus</taxon>
    </lineage>
</organism>
<dbReference type="EMBL" id="CP014989">
    <property type="protein sequence ID" value="ANS78430.1"/>
    <property type="molecule type" value="Genomic_DNA"/>
</dbReference>
<dbReference type="Gene3D" id="3.30.1330.100">
    <property type="entry name" value="CofE-like"/>
    <property type="match status" value="1"/>
</dbReference>
<dbReference type="Gene3D" id="3.90.1660.10">
    <property type="entry name" value="CofE-like domain"/>
    <property type="match status" value="1"/>
</dbReference>
<evidence type="ECO:0000313" key="3">
    <source>
        <dbReference type="Proteomes" id="UP000092482"/>
    </source>
</evidence>